<evidence type="ECO:0000256" key="9">
    <source>
        <dbReference type="SAM" id="MobiDB-lite"/>
    </source>
</evidence>
<dbReference type="InterPro" id="IPR017970">
    <property type="entry name" value="Homeobox_CS"/>
</dbReference>
<proteinExistence type="inferred from homology"/>
<dbReference type="GO" id="GO:0000981">
    <property type="term" value="F:DNA-binding transcription factor activity, RNA polymerase II-specific"/>
    <property type="evidence" value="ECO:0007669"/>
    <property type="project" value="InterPro"/>
</dbReference>
<feature type="region of interest" description="Disordered" evidence="9">
    <location>
        <begin position="73"/>
        <end position="166"/>
    </location>
</feature>
<organism evidence="10">
    <name type="scientific">Cyprideis torosa</name>
    <dbReference type="NCBI Taxonomy" id="163714"/>
    <lineage>
        <taxon>Eukaryota</taxon>
        <taxon>Metazoa</taxon>
        <taxon>Ecdysozoa</taxon>
        <taxon>Arthropoda</taxon>
        <taxon>Crustacea</taxon>
        <taxon>Oligostraca</taxon>
        <taxon>Ostracoda</taxon>
        <taxon>Podocopa</taxon>
        <taxon>Podocopida</taxon>
        <taxon>Cytherocopina</taxon>
        <taxon>Cytheroidea</taxon>
        <taxon>Cytherideidae</taxon>
        <taxon>Cyprideis</taxon>
    </lineage>
</organism>
<dbReference type="PANTHER" id="PTHR46294:SF4">
    <property type="entry name" value="SEGMENTATION PROTEIN EVEN-SKIPPED"/>
    <property type="match status" value="1"/>
</dbReference>
<dbReference type="InterPro" id="IPR020479">
    <property type="entry name" value="HD_metazoa"/>
</dbReference>
<feature type="DNA-binding region" description="Homeobox" evidence="7">
    <location>
        <begin position="169"/>
        <end position="228"/>
    </location>
</feature>
<keyword evidence="5 7" id="KW-0539">Nucleus</keyword>
<comment type="subcellular location">
    <subcellularLocation>
        <location evidence="1 7 8">Nucleus</location>
    </subcellularLocation>
</comment>
<evidence type="ECO:0000313" key="10">
    <source>
        <dbReference type="EMBL" id="CAD7224721.1"/>
    </source>
</evidence>
<protein>
    <submittedName>
        <fullName evidence="10">Uncharacterized protein</fullName>
    </submittedName>
</protein>
<feature type="compositionally biased region" description="Low complexity" evidence="9">
    <location>
        <begin position="139"/>
        <end position="157"/>
    </location>
</feature>
<dbReference type="InterPro" id="IPR009057">
    <property type="entry name" value="Homeodomain-like_sf"/>
</dbReference>
<dbReference type="FunFam" id="1.10.10.60:FF:000256">
    <property type="entry name" value="Even-skipped homeobox 1"/>
    <property type="match status" value="1"/>
</dbReference>
<keyword evidence="2" id="KW-0217">Developmental protein</keyword>
<evidence type="ECO:0000256" key="7">
    <source>
        <dbReference type="PROSITE-ProRule" id="PRU00108"/>
    </source>
</evidence>
<dbReference type="PROSITE" id="PS00027">
    <property type="entry name" value="HOMEOBOX_1"/>
    <property type="match status" value="1"/>
</dbReference>
<feature type="region of interest" description="Disordered" evidence="9">
    <location>
        <begin position="297"/>
        <end position="358"/>
    </location>
</feature>
<feature type="compositionally biased region" description="Low complexity" evidence="9">
    <location>
        <begin position="10"/>
        <end position="31"/>
    </location>
</feature>
<dbReference type="SUPFAM" id="SSF46689">
    <property type="entry name" value="Homeodomain-like"/>
    <property type="match status" value="1"/>
</dbReference>
<evidence type="ECO:0000256" key="2">
    <source>
        <dbReference type="ARBA" id="ARBA00022473"/>
    </source>
</evidence>
<evidence type="ECO:0000256" key="8">
    <source>
        <dbReference type="RuleBase" id="RU000682"/>
    </source>
</evidence>
<keyword evidence="3 7" id="KW-0238">DNA-binding</keyword>
<dbReference type="SMART" id="SM00389">
    <property type="entry name" value="HOX"/>
    <property type="match status" value="1"/>
</dbReference>
<dbReference type="InterPro" id="IPR001356">
    <property type="entry name" value="HD"/>
</dbReference>
<evidence type="ECO:0000256" key="5">
    <source>
        <dbReference type="ARBA" id="ARBA00023242"/>
    </source>
</evidence>
<evidence type="ECO:0000256" key="3">
    <source>
        <dbReference type="ARBA" id="ARBA00023125"/>
    </source>
</evidence>
<feature type="region of interest" description="Disordered" evidence="9">
    <location>
        <begin position="1"/>
        <end position="41"/>
    </location>
</feature>
<dbReference type="Gene3D" id="1.10.10.60">
    <property type="entry name" value="Homeodomain-like"/>
    <property type="match status" value="1"/>
</dbReference>
<dbReference type="PRINTS" id="PR00024">
    <property type="entry name" value="HOMEOBOX"/>
</dbReference>
<feature type="compositionally biased region" description="Basic and acidic residues" evidence="9">
    <location>
        <begin position="114"/>
        <end position="126"/>
    </location>
</feature>
<keyword evidence="4 7" id="KW-0371">Homeobox</keyword>
<reference evidence="10" key="1">
    <citation type="submission" date="2020-11" db="EMBL/GenBank/DDBJ databases">
        <authorList>
            <person name="Tran Van P."/>
        </authorList>
    </citation>
    <scope>NUCLEOTIDE SEQUENCE</scope>
</reference>
<dbReference type="EMBL" id="OB660425">
    <property type="protein sequence ID" value="CAD7224721.1"/>
    <property type="molecule type" value="Genomic_DNA"/>
</dbReference>
<dbReference type="PANTHER" id="PTHR46294">
    <property type="entry name" value="SEGMENTATION PROTEIN EVEN-SKIPPED"/>
    <property type="match status" value="1"/>
</dbReference>
<name>A0A7R8W9D5_9CRUS</name>
<dbReference type="AlphaFoldDB" id="A0A7R8W9D5"/>
<evidence type="ECO:0000256" key="1">
    <source>
        <dbReference type="ARBA" id="ARBA00004123"/>
    </source>
</evidence>
<dbReference type="Pfam" id="PF00046">
    <property type="entry name" value="Homeodomain"/>
    <property type="match status" value="1"/>
</dbReference>
<dbReference type="CDD" id="cd00086">
    <property type="entry name" value="homeodomain"/>
    <property type="match status" value="1"/>
</dbReference>
<accession>A0A7R8W9D5</accession>
<dbReference type="InterPro" id="IPR052002">
    <property type="entry name" value="Even-skipped_HD"/>
</dbReference>
<comment type="similarity">
    <text evidence="6">Belongs to the even-skipped homeobox family.</text>
</comment>
<evidence type="ECO:0000256" key="4">
    <source>
        <dbReference type="ARBA" id="ARBA00023155"/>
    </source>
</evidence>
<dbReference type="GO" id="GO:0000978">
    <property type="term" value="F:RNA polymerase II cis-regulatory region sequence-specific DNA binding"/>
    <property type="evidence" value="ECO:0007669"/>
    <property type="project" value="TreeGrafter"/>
</dbReference>
<dbReference type="GO" id="GO:0005634">
    <property type="term" value="C:nucleus"/>
    <property type="evidence" value="ECO:0007669"/>
    <property type="project" value="UniProtKB-SubCell"/>
</dbReference>
<evidence type="ECO:0000256" key="6">
    <source>
        <dbReference type="ARBA" id="ARBA00038449"/>
    </source>
</evidence>
<gene>
    <name evidence="10" type="ORF">CTOB1V02_LOCUS2674</name>
</gene>
<dbReference type="OrthoDB" id="6159439at2759"/>
<dbReference type="PROSITE" id="PS50071">
    <property type="entry name" value="HOMEOBOX_2"/>
    <property type="match status" value="1"/>
</dbReference>
<sequence>MHQSFQPTLTSTTSSTTSSSTSSSSSSKTSSNTIASQFLPASEMMRTVLPPTSLPSPGAGLLPFPHHGAMFFHPAMNPHSPQGAPNPLMPQDLSCPSDDRARLSPARAQSRSPDPQDDRDSVDRDGAPPSPSSSGGGMSPVSSGSNANNVSGANSGVPGAHNLSDPNAIRRYRTAFSRDQIARLEKEFSKENYVSRPRRCELAAELNLPEATIKVWFQNRRMKDKRQRMALAWPYTDPAVAAYLISAAHAAQAYGSYAGLPPPLPAAFSPRTAPYFPIRPMGMDGLVHHLPPGYPLPGMMPLHTRKSSGPPSPTDPNGPQRAGSLSPEMPPKEATHVNRSTPDTVKPLFRPFNERTSS</sequence>